<dbReference type="InterPro" id="IPR050596">
    <property type="entry name" value="AspAT/PAT-like"/>
</dbReference>
<dbReference type="InterPro" id="IPR004839">
    <property type="entry name" value="Aminotransferase_I/II_large"/>
</dbReference>
<dbReference type="Pfam" id="PF00155">
    <property type="entry name" value="Aminotran_1_2"/>
    <property type="match status" value="1"/>
</dbReference>
<sequence>MHKLAKLSELLIGQPMFKLLALSQSLERSGEKIIHFEIGDPNLGSPKIAIDAAKNALDLEMTHYTDSLGLFELRQEIINYTDKFWKFKPDLEQVLVCPANACVDFSIRCISNPGDEVILPDPCFPTYSSVLKYNRIKAVYVPLKPENEFRMLPCDIVSKITNKTKVIIINSPQNPTGSVLAEDDIIKIAKLAEKHGIYLLT</sequence>
<dbReference type="GO" id="GO:0030170">
    <property type="term" value="F:pyridoxal phosphate binding"/>
    <property type="evidence" value="ECO:0007669"/>
    <property type="project" value="InterPro"/>
</dbReference>
<organism evidence="7">
    <name type="scientific">marine metagenome</name>
    <dbReference type="NCBI Taxonomy" id="408172"/>
    <lineage>
        <taxon>unclassified sequences</taxon>
        <taxon>metagenomes</taxon>
        <taxon>ecological metagenomes</taxon>
    </lineage>
</organism>
<dbReference type="PANTHER" id="PTHR46383">
    <property type="entry name" value="ASPARTATE AMINOTRANSFERASE"/>
    <property type="match status" value="1"/>
</dbReference>
<dbReference type="CDD" id="cd00609">
    <property type="entry name" value="AAT_like"/>
    <property type="match status" value="1"/>
</dbReference>
<dbReference type="SUPFAM" id="SSF53383">
    <property type="entry name" value="PLP-dependent transferases"/>
    <property type="match status" value="1"/>
</dbReference>
<keyword evidence="5" id="KW-0663">Pyridoxal phosphate</keyword>
<dbReference type="AlphaFoldDB" id="A0A383D4A6"/>
<feature type="domain" description="Aminotransferase class I/classII large" evidence="6">
    <location>
        <begin position="32"/>
        <end position="200"/>
    </location>
</feature>
<dbReference type="EMBL" id="UINC01213781">
    <property type="protein sequence ID" value="SVE38708.1"/>
    <property type="molecule type" value="Genomic_DNA"/>
</dbReference>
<keyword evidence="3" id="KW-0032">Aminotransferase</keyword>
<dbReference type="GO" id="GO:0008483">
    <property type="term" value="F:transaminase activity"/>
    <property type="evidence" value="ECO:0007669"/>
    <property type="project" value="UniProtKB-KW"/>
</dbReference>
<dbReference type="Gene3D" id="3.90.1150.10">
    <property type="entry name" value="Aspartate Aminotransferase, domain 1"/>
    <property type="match status" value="1"/>
</dbReference>
<reference evidence="7" key="1">
    <citation type="submission" date="2018-05" db="EMBL/GenBank/DDBJ databases">
        <authorList>
            <person name="Lanie J.A."/>
            <person name="Ng W.-L."/>
            <person name="Kazmierczak K.M."/>
            <person name="Andrzejewski T.M."/>
            <person name="Davidsen T.M."/>
            <person name="Wayne K.J."/>
            <person name="Tettelin H."/>
            <person name="Glass J.I."/>
            <person name="Rusch D."/>
            <person name="Podicherti R."/>
            <person name="Tsui H.-C.T."/>
            <person name="Winkler M.E."/>
        </authorList>
    </citation>
    <scope>NUCLEOTIDE SEQUENCE</scope>
</reference>
<name>A0A383D4A6_9ZZZZ</name>
<keyword evidence="4" id="KW-0808">Transferase</keyword>
<protein>
    <recommendedName>
        <fullName evidence="6">Aminotransferase class I/classII large domain-containing protein</fullName>
    </recommendedName>
</protein>
<evidence type="ECO:0000313" key="7">
    <source>
        <dbReference type="EMBL" id="SVE38708.1"/>
    </source>
</evidence>
<evidence type="ECO:0000256" key="2">
    <source>
        <dbReference type="ARBA" id="ARBA00007441"/>
    </source>
</evidence>
<dbReference type="GO" id="GO:0006520">
    <property type="term" value="P:amino acid metabolic process"/>
    <property type="evidence" value="ECO:0007669"/>
    <property type="project" value="InterPro"/>
</dbReference>
<evidence type="ECO:0000256" key="5">
    <source>
        <dbReference type="ARBA" id="ARBA00022898"/>
    </source>
</evidence>
<accession>A0A383D4A6</accession>
<evidence type="ECO:0000256" key="3">
    <source>
        <dbReference type="ARBA" id="ARBA00022576"/>
    </source>
</evidence>
<comment type="similarity">
    <text evidence="2">Belongs to the class-I pyridoxal-phosphate-dependent aminotransferase family.</text>
</comment>
<evidence type="ECO:0000256" key="4">
    <source>
        <dbReference type="ARBA" id="ARBA00022679"/>
    </source>
</evidence>
<proteinExistence type="inferred from homology"/>
<dbReference type="InterPro" id="IPR015422">
    <property type="entry name" value="PyrdxlP-dep_Trfase_small"/>
</dbReference>
<dbReference type="InterPro" id="IPR015424">
    <property type="entry name" value="PyrdxlP-dep_Trfase"/>
</dbReference>
<gene>
    <name evidence="7" type="ORF">METZ01_LOCUS491562</name>
</gene>
<dbReference type="Gene3D" id="3.40.640.10">
    <property type="entry name" value="Type I PLP-dependent aspartate aminotransferase-like (Major domain)"/>
    <property type="match status" value="1"/>
</dbReference>
<dbReference type="InterPro" id="IPR015421">
    <property type="entry name" value="PyrdxlP-dep_Trfase_major"/>
</dbReference>
<evidence type="ECO:0000256" key="1">
    <source>
        <dbReference type="ARBA" id="ARBA00001933"/>
    </source>
</evidence>
<feature type="non-terminal residue" evidence="7">
    <location>
        <position position="201"/>
    </location>
</feature>
<comment type="cofactor">
    <cofactor evidence="1">
        <name>pyridoxal 5'-phosphate</name>
        <dbReference type="ChEBI" id="CHEBI:597326"/>
    </cofactor>
</comment>
<evidence type="ECO:0000259" key="6">
    <source>
        <dbReference type="Pfam" id="PF00155"/>
    </source>
</evidence>
<dbReference type="PANTHER" id="PTHR46383:SF1">
    <property type="entry name" value="ASPARTATE AMINOTRANSFERASE"/>
    <property type="match status" value="1"/>
</dbReference>